<feature type="transmembrane region" description="Helical" evidence="8">
    <location>
        <begin position="308"/>
        <end position="332"/>
    </location>
</feature>
<dbReference type="CDD" id="cd13123">
    <property type="entry name" value="MATE_MurJ_like"/>
    <property type="match status" value="1"/>
</dbReference>
<feature type="transmembrane region" description="Helical" evidence="8">
    <location>
        <begin position="48"/>
        <end position="71"/>
    </location>
</feature>
<feature type="transmembrane region" description="Helical" evidence="8">
    <location>
        <begin position="266"/>
        <end position="287"/>
    </location>
</feature>
<feature type="transmembrane region" description="Helical" evidence="8">
    <location>
        <begin position="224"/>
        <end position="244"/>
    </location>
</feature>
<dbReference type="GO" id="GO:0034204">
    <property type="term" value="P:lipid translocation"/>
    <property type="evidence" value="ECO:0007669"/>
    <property type="project" value="TreeGrafter"/>
</dbReference>
<keyword evidence="6 8" id="KW-1133">Transmembrane helix</keyword>
<evidence type="ECO:0000256" key="7">
    <source>
        <dbReference type="ARBA" id="ARBA00023136"/>
    </source>
</evidence>
<keyword evidence="8 9" id="KW-0813">Transport</keyword>
<feature type="transmembrane region" description="Helical" evidence="8">
    <location>
        <begin position="157"/>
        <end position="175"/>
    </location>
</feature>
<comment type="pathway">
    <text evidence="8">Cell wall biogenesis; peptidoglycan biosynthesis.</text>
</comment>
<organism evidence="10 11">
    <name type="scientific">Romboutsia lituseburensis DSM 797</name>
    <dbReference type="NCBI Taxonomy" id="1121325"/>
    <lineage>
        <taxon>Bacteria</taxon>
        <taxon>Bacillati</taxon>
        <taxon>Bacillota</taxon>
        <taxon>Clostridia</taxon>
        <taxon>Peptostreptococcales</taxon>
        <taxon>Peptostreptococcaceae</taxon>
        <taxon>Romboutsia</taxon>
    </lineage>
</organism>
<dbReference type="NCBIfam" id="TIGR01695">
    <property type="entry name" value="murJ_mviN"/>
    <property type="match status" value="1"/>
</dbReference>
<feature type="transmembrane region" description="Helical" evidence="8">
    <location>
        <begin position="344"/>
        <end position="365"/>
    </location>
</feature>
<dbReference type="UniPathway" id="UPA00219"/>
<dbReference type="GO" id="GO:0015648">
    <property type="term" value="F:lipid-linked peptidoglycan transporter activity"/>
    <property type="evidence" value="ECO:0007669"/>
    <property type="project" value="UniProtKB-UniRule"/>
</dbReference>
<dbReference type="PANTHER" id="PTHR47019">
    <property type="entry name" value="LIPID II FLIPPASE MURJ"/>
    <property type="match status" value="1"/>
</dbReference>
<protein>
    <recommendedName>
        <fullName evidence="8">Probable lipid II flippase MurJ</fullName>
    </recommendedName>
</protein>
<feature type="transmembrane region" description="Helical" evidence="8">
    <location>
        <begin position="377"/>
        <end position="396"/>
    </location>
</feature>
<keyword evidence="4 8" id="KW-0133">Cell shape</keyword>
<dbReference type="RefSeq" id="WP_092726349.1">
    <property type="nucleotide sequence ID" value="NZ_FNGW01000005.1"/>
</dbReference>
<dbReference type="PANTHER" id="PTHR47019:SF1">
    <property type="entry name" value="LIPID II FLIPPASE MURJ"/>
    <property type="match status" value="1"/>
</dbReference>
<proteinExistence type="inferred from homology"/>
<dbReference type="GO" id="GO:0005886">
    <property type="term" value="C:plasma membrane"/>
    <property type="evidence" value="ECO:0007669"/>
    <property type="project" value="UniProtKB-SubCell"/>
</dbReference>
<evidence type="ECO:0000256" key="3">
    <source>
        <dbReference type="ARBA" id="ARBA00022692"/>
    </source>
</evidence>
<accession>A0A1G9QLQ0</accession>
<dbReference type="Proteomes" id="UP000199068">
    <property type="component" value="Unassembled WGS sequence"/>
</dbReference>
<evidence type="ECO:0000256" key="4">
    <source>
        <dbReference type="ARBA" id="ARBA00022960"/>
    </source>
</evidence>
<keyword evidence="8 9" id="KW-0961">Cell wall biogenesis/degradation</keyword>
<feature type="transmembrane region" description="Helical" evidence="8">
    <location>
        <begin position="83"/>
        <end position="104"/>
    </location>
</feature>
<evidence type="ECO:0000313" key="11">
    <source>
        <dbReference type="Proteomes" id="UP000199068"/>
    </source>
</evidence>
<feature type="transmembrane region" description="Helical" evidence="8">
    <location>
        <begin position="402"/>
        <end position="422"/>
    </location>
</feature>
<keyword evidence="11" id="KW-1185">Reference proteome</keyword>
<feature type="transmembrane region" description="Helical" evidence="8">
    <location>
        <begin position="181"/>
        <end position="203"/>
    </location>
</feature>
<keyword evidence="5 8" id="KW-0573">Peptidoglycan synthesis</keyword>
<dbReference type="Pfam" id="PF03023">
    <property type="entry name" value="MurJ"/>
    <property type="match status" value="1"/>
</dbReference>
<evidence type="ECO:0000256" key="9">
    <source>
        <dbReference type="PIRNR" id="PIRNR002869"/>
    </source>
</evidence>
<evidence type="ECO:0000256" key="5">
    <source>
        <dbReference type="ARBA" id="ARBA00022984"/>
    </source>
</evidence>
<evidence type="ECO:0000256" key="6">
    <source>
        <dbReference type="ARBA" id="ARBA00022989"/>
    </source>
</evidence>
<dbReference type="HAMAP" id="MF_02078">
    <property type="entry name" value="MurJ_MviN"/>
    <property type="match status" value="1"/>
</dbReference>
<dbReference type="STRING" id="1121325.SAMN04515677_105271"/>
<keyword evidence="7 8" id="KW-0472">Membrane</keyword>
<keyword evidence="2 8" id="KW-1003">Cell membrane</keyword>
<dbReference type="EMBL" id="FNGW01000005">
    <property type="protein sequence ID" value="SDM11959.1"/>
    <property type="molecule type" value="Genomic_DNA"/>
</dbReference>
<dbReference type="PRINTS" id="PR01806">
    <property type="entry name" value="VIRFACTRMVIN"/>
</dbReference>
<evidence type="ECO:0000256" key="1">
    <source>
        <dbReference type="ARBA" id="ARBA00004651"/>
    </source>
</evidence>
<name>A0A1G9QLQ0_9FIRM</name>
<keyword evidence="3 8" id="KW-0812">Transmembrane</keyword>
<reference evidence="10 11" key="1">
    <citation type="submission" date="2016-10" db="EMBL/GenBank/DDBJ databases">
        <authorList>
            <person name="de Groot N.N."/>
        </authorList>
    </citation>
    <scope>NUCLEOTIDE SEQUENCE [LARGE SCALE GENOMIC DNA]</scope>
    <source>
        <strain evidence="10 11">DSM 797</strain>
    </source>
</reference>
<dbReference type="PIRSF" id="PIRSF002869">
    <property type="entry name" value="MviN"/>
    <property type="match status" value="1"/>
</dbReference>
<evidence type="ECO:0000313" key="10">
    <source>
        <dbReference type="EMBL" id="SDM11959.1"/>
    </source>
</evidence>
<feature type="transmembrane region" description="Helical" evidence="8">
    <location>
        <begin position="473"/>
        <end position="494"/>
    </location>
</feature>
<dbReference type="GO" id="GO:0008360">
    <property type="term" value="P:regulation of cell shape"/>
    <property type="evidence" value="ECO:0007669"/>
    <property type="project" value="UniProtKB-UniRule"/>
</dbReference>
<feature type="transmembrane region" description="Helical" evidence="8">
    <location>
        <begin position="443"/>
        <end position="461"/>
    </location>
</feature>
<comment type="similarity">
    <text evidence="8 9">Belongs to the MurJ/MviN family.</text>
</comment>
<evidence type="ECO:0000256" key="8">
    <source>
        <dbReference type="HAMAP-Rule" id="MF_02078"/>
    </source>
</evidence>
<comment type="function">
    <text evidence="8 9">Involved in peptidoglycan biosynthesis. Transports lipid-linked peptidoglycan precursors from the inner to the outer leaflet of the cytoplasmic membrane.</text>
</comment>
<gene>
    <name evidence="8" type="primary">murJ</name>
    <name evidence="10" type="ORF">SAMN04515677_105271</name>
</gene>
<dbReference type="InterPro" id="IPR051050">
    <property type="entry name" value="Lipid_II_flippase_MurJ/MviN"/>
</dbReference>
<dbReference type="InterPro" id="IPR004268">
    <property type="entry name" value="MurJ"/>
</dbReference>
<feature type="transmembrane region" description="Helical" evidence="8">
    <location>
        <begin position="124"/>
        <end position="145"/>
    </location>
</feature>
<dbReference type="GO" id="GO:0071555">
    <property type="term" value="P:cell wall organization"/>
    <property type="evidence" value="ECO:0007669"/>
    <property type="project" value="UniProtKB-UniRule"/>
</dbReference>
<evidence type="ECO:0000256" key="2">
    <source>
        <dbReference type="ARBA" id="ARBA00022475"/>
    </source>
</evidence>
<dbReference type="GO" id="GO:0009252">
    <property type="term" value="P:peptidoglycan biosynthetic process"/>
    <property type="evidence" value="ECO:0007669"/>
    <property type="project" value="UniProtKB-UniRule"/>
</dbReference>
<dbReference type="AlphaFoldDB" id="A0A1G9QLQ0"/>
<sequence>MSKVAKTTVLIMALTIFSKFLGLIREQVLAYAYGVGMYTDIYVTAMKMPTVLFAAIGGAIATSLIPIYSKINEQKGTEEAHKFLNNLINIVSILCIVIVILGMVFTEPLVKIFAIGFTGEKLAITVNFVRIILWAVILIGLNNIIGSYLQLNNNFMIPALIGIPYNIVIIASIIISTKTNVYVLIIGSLLALASQVIFQLPAVKKTGMRYKASINLKDENVRQMIILVLPVLIGVGVEQVNTLVDGTLASTFGEGVVSAFNYANRLYGFVSAIFVTSILSVVYPMMAKSLASNDKVAFKESIRKTMNVLIIFIIPICAGTIVLSGPIVKILFQRGEFNAGDTIMTANILMVYIVGIIAFSLRNVMSRAFYSLHDTKTPMINGAIAIVINIALNLLLSKYIGYIGLALATTIAAFIGLFLFIGSMQKKIGSFGAKNILVTSIKSIVASVVMGIVTSFAYSNLYNVLGTGFINEAITLGIAISIGAIVYIIVITILKIEETSYVLDLIKSKLNRK</sequence>
<comment type="subcellular location">
    <subcellularLocation>
        <location evidence="1 8">Cell membrane</location>
        <topology evidence="1 8">Multi-pass membrane protein</topology>
    </subcellularLocation>
</comment>